<accession>A0AAW2XIC5</accession>
<organism evidence="2">
    <name type="scientific">Sesamum latifolium</name>
    <dbReference type="NCBI Taxonomy" id="2727402"/>
    <lineage>
        <taxon>Eukaryota</taxon>
        <taxon>Viridiplantae</taxon>
        <taxon>Streptophyta</taxon>
        <taxon>Embryophyta</taxon>
        <taxon>Tracheophyta</taxon>
        <taxon>Spermatophyta</taxon>
        <taxon>Magnoliopsida</taxon>
        <taxon>eudicotyledons</taxon>
        <taxon>Gunneridae</taxon>
        <taxon>Pentapetalae</taxon>
        <taxon>asterids</taxon>
        <taxon>lamiids</taxon>
        <taxon>Lamiales</taxon>
        <taxon>Pedaliaceae</taxon>
        <taxon>Sesamum</taxon>
    </lineage>
</organism>
<name>A0AAW2XIC5_9LAMI</name>
<reference evidence="2" key="1">
    <citation type="submission" date="2020-06" db="EMBL/GenBank/DDBJ databases">
        <authorList>
            <person name="Li T."/>
            <person name="Hu X."/>
            <person name="Zhang T."/>
            <person name="Song X."/>
            <person name="Zhang H."/>
            <person name="Dai N."/>
            <person name="Sheng W."/>
            <person name="Hou X."/>
            <person name="Wei L."/>
        </authorList>
    </citation>
    <scope>NUCLEOTIDE SEQUENCE</scope>
    <source>
        <strain evidence="2">KEN1</strain>
        <tissue evidence="2">Leaf</tissue>
    </source>
</reference>
<protein>
    <submittedName>
        <fullName evidence="2">Uncharacterized protein</fullName>
    </submittedName>
</protein>
<feature type="compositionally biased region" description="Basic and acidic residues" evidence="1">
    <location>
        <begin position="1"/>
        <end position="10"/>
    </location>
</feature>
<dbReference type="AlphaFoldDB" id="A0AAW2XIC5"/>
<feature type="region of interest" description="Disordered" evidence="1">
    <location>
        <begin position="1"/>
        <end position="22"/>
    </location>
</feature>
<sequence>METPLRDLQHPRSWAGGGSSSKVYSATAPLFIWPGASLTSASARRRSRSSSEEISKSGSKEAQIDEKPGQSYQNLPDS</sequence>
<reference evidence="2" key="2">
    <citation type="journal article" date="2024" name="Plant">
        <title>Genomic evolution and insights into agronomic trait innovations of Sesamum species.</title>
        <authorList>
            <person name="Miao H."/>
            <person name="Wang L."/>
            <person name="Qu L."/>
            <person name="Liu H."/>
            <person name="Sun Y."/>
            <person name="Le M."/>
            <person name="Wang Q."/>
            <person name="Wei S."/>
            <person name="Zheng Y."/>
            <person name="Lin W."/>
            <person name="Duan Y."/>
            <person name="Cao H."/>
            <person name="Xiong S."/>
            <person name="Wang X."/>
            <person name="Wei L."/>
            <person name="Li C."/>
            <person name="Ma Q."/>
            <person name="Ju M."/>
            <person name="Zhao R."/>
            <person name="Li G."/>
            <person name="Mu C."/>
            <person name="Tian Q."/>
            <person name="Mei H."/>
            <person name="Zhang T."/>
            <person name="Gao T."/>
            <person name="Zhang H."/>
        </authorList>
    </citation>
    <scope>NUCLEOTIDE SEQUENCE</scope>
    <source>
        <strain evidence="2">KEN1</strain>
    </source>
</reference>
<comment type="caution">
    <text evidence="2">The sequence shown here is derived from an EMBL/GenBank/DDBJ whole genome shotgun (WGS) entry which is preliminary data.</text>
</comment>
<evidence type="ECO:0000313" key="2">
    <source>
        <dbReference type="EMBL" id="KAL0453763.1"/>
    </source>
</evidence>
<evidence type="ECO:0000256" key="1">
    <source>
        <dbReference type="SAM" id="MobiDB-lite"/>
    </source>
</evidence>
<feature type="compositionally biased region" description="Basic and acidic residues" evidence="1">
    <location>
        <begin position="49"/>
        <end position="68"/>
    </location>
</feature>
<dbReference type="EMBL" id="JACGWN010000004">
    <property type="protein sequence ID" value="KAL0453763.1"/>
    <property type="molecule type" value="Genomic_DNA"/>
</dbReference>
<gene>
    <name evidence="2" type="ORF">Slati_1354400</name>
</gene>
<proteinExistence type="predicted"/>
<feature type="region of interest" description="Disordered" evidence="1">
    <location>
        <begin position="39"/>
        <end position="78"/>
    </location>
</feature>